<dbReference type="InterPro" id="IPR018838">
    <property type="entry name" value="ZGRF1-like_N"/>
</dbReference>
<reference evidence="22" key="1">
    <citation type="journal article" date="2022" name="bioRxiv">
        <title>Sequencing and chromosome-scale assembly of the giantPleurodeles waltlgenome.</title>
        <authorList>
            <person name="Brown T."/>
            <person name="Elewa A."/>
            <person name="Iarovenko S."/>
            <person name="Subramanian E."/>
            <person name="Araus A.J."/>
            <person name="Petzold A."/>
            <person name="Susuki M."/>
            <person name="Suzuki K.-i.T."/>
            <person name="Hayashi T."/>
            <person name="Toyoda A."/>
            <person name="Oliveira C."/>
            <person name="Osipova E."/>
            <person name="Leigh N.D."/>
            <person name="Simon A."/>
            <person name="Yun M.H."/>
        </authorList>
    </citation>
    <scope>NUCLEOTIDE SEQUENCE</scope>
    <source>
        <strain evidence="22">20211129_DDA</strain>
        <tissue evidence="22">Liver</tissue>
    </source>
</reference>
<keyword evidence="5" id="KW-0227">DNA damage</keyword>
<evidence type="ECO:0000256" key="19">
    <source>
        <dbReference type="PROSITE-ProRule" id="PRU01343"/>
    </source>
</evidence>
<dbReference type="InterPro" id="IPR041679">
    <property type="entry name" value="DNA2/NAM7-like_C"/>
</dbReference>
<organism evidence="22 23">
    <name type="scientific">Pleurodeles waltl</name>
    <name type="common">Iberian ribbed newt</name>
    <dbReference type="NCBI Taxonomy" id="8319"/>
    <lineage>
        <taxon>Eukaryota</taxon>
        <taxon>Metazoa</taxon>
        <taxon>Chordata</taxon>
        <taxon>Craniata</taxon>
        <taxon>Vertebrata</taxon>
        <taxon>Euteleostomi</taxon>
        <taxon>Amphibia</taxon>
        <taxon>Batrachia</taxon>
        <taxon>Caudata</taxon>
        <taxon>Salamandroidea</taxon>
        <taxon>Salamandridae</taxon>
        <taxon>Pleurodelinae</taxon>
        <taxon>Pleurodeles</taxon>
    </lineage>
</organism>
<evidence type="ECO:0000256" key="18">
    <source>
        <dbReference type="ARBA" id="ARBA00083828"/>
    </source>
</evidence>
<dbReference type="Pfam" id="PF06839">
    <property type="entry name" value="Zn_ribbon_GRF"/>
    <property type="match status" value="1"/>
</dbReference>
<dbReference type="InterPro" id="IPR047187">
    <property type="entry name" value="SF1_C_Upf1"/>
</dbReference>
<dbReference type="InterPro" id="IPR010666">
    <property type="entry name" value="Znf_GRF"/>
</dbReference>
<evidence type="ECO:0000259" key="21">
    <source>
        <dbReference type="PROSITE" id="PS51999"/>
    </source>
</evidence>
<evidence type="ECO:0000313" key="22">
    <source>
        <dbReference type="EMBL" id="KAJ1217382.1"/>
    </source>
</evidence>
<feature type="region of interest" description="Disordered" evidence="20">
    <location>
        <begin position="486"/>
        <end position="506"/>
    </location>
</feature>
<keyword evidence="3" id="KW-0479">Metal-binding</keyword>
<dbReference type="PANTHER" id="PTHR28535">
    <property type="entry name" value="ZINC FINGER GRF-TYPE CONTAINING 1"/>
    <property type="match status" value="1"/>
</dbReference>
<dbReference type="PROSITE" id="PS51999">
    <property type="entry name" value="ZF_GRF"/>
    <property type="match status" value="1"/>
</dbReference>
<name>A0AAV7WXH5_PLEWA</name>
<feature type="region of interest" description="Disordered" evidence="20">
    <location>
        <begin position="225"/>
        <end position="244"/>
    </location>
</feature>
<feature type="region of interest" description="Disordered" evidence="20">
    <location>
        <begin position="1133"/>
        <end position="1173"/>
    </location>
</feature>
<comment type="subcellular location">
    <subcellularLocation>
        <location evidence="1">Nucleus</location>
    </subcellularLocation>
</comment>
<dbReference type="CDD" id="cd18808">
    <property type="entry name" value="SF1_C_Upf1"/>
    <property type="match status" value="1"/>
</dbReference>
<evidence type="ECO:0000256" key="12">
    <source>
        <dbReference type="ARBA" id="ARBA00023235"/>
    </source>
</evidence>
<keyword evidence="12" id="KW-0413">Isomerase</keyword>
<keyword evidence="11" id="KW-0234">DNA repair</keyword>
<feature type="compositionally biased region" description="Polar residues" evidence="20">
    <location>
        <begin position="489"/>
        <end position="506"/>
    </location>
</feature>
<keyword evidence="10" id="KW-0067">ATP-binding</keyword>
<keyword evidence="6 19" id="KW-0863">Zinc-finger</keyword>
<dbReference type="InterPro" id="IPR027417">
    <property type="entry name" value="P-loop_NTPase"/>
</dbReference>
<accession>A0AAV7WXH5</accession>
<comment type="caution">
    <text evidence="22">The sequence shown here is derived from an EMBL/GenBank/DDBJ whole genome shotgun (WGS) entry which is preliminary data.</text>
</comment>
<proteinExistence type="predicted"/>
<protein>
    <recommendedName>
        <fullName evidence="17">5'-3' DNA helicase ZGRF1</fullName>
        <ecNumber evidence="14">5.6.2.3</ecNumber>
    </recommendedName>
    <alternativeName>
        <fullName evidence="18">GRF-type zinc finger domain-containing protein 1</fullName>
    </alternativeName>
</protein>
<keyword evidence="2" id="KW-0597">Phosphoprotein</keyword>
<dbReference type="FunFam" id="3.40.50.300:FF:001087">
    <property type="entry name" value="ZGRF1 isoform 9"/>
    <property type="match status" value="1"/>
</dbReference>
<dbReference type="Pfam" id="PF13086">
    <property type="entry name" value="AAA_11"/>
    <property type="match status" value="1"/>
</dbReference>
<comment type="catalytic activity">
    <reaction evidence="15">
        <text>ATP + H2O = ADP + phosphate + H(+)</text>
        <dbReference type="Rhea" id="RHEA:13065"/>
        <dbReference type="ChEBI" id="CHEBI:15377"/>
        <dbReference type="ChEBI" id="CHEBI:15378"/>
        <dbReference type="ChEBI" id="CHEBI:30616"/>
        <dbReference type="ChEBI" id="CHEBI:43474"/>
        <dbReference type="ChEBI" id="CHEBI:456216"/>
        <dbReference type="EC" id="5.6.2.3"/>
    </reaction>
</comment>
<evidence type="ECO:0000256" key="6">
    <source>
        <dbReference type="ARBA" id="ARBA00022771"/>
    </source>
</evidence>
<feature type="domain" description="GRF-type" evidence="21">
    <location>
        <begin position="1325"/>
        <end position="1367"/>
    </location>
</feature>
<evidence type="ECO:0000256" key="14">
    <source>
        <dbReference type="ARBA" id="ARBA00044969"/>
    </source>
</evidence>
<dbReference type="GO" id="GO:0005524">
    <property type="term" value="F:ATP binding"/>
    <property type="evidence" value="ECO:0007669"/>
    <property type="project" value="UniProtKB-KW"/>
</dbReference>
<keyword evidence="8" id="KW-0347">Helicase</keyword>
<evidence type="ECO:0000256" key="5">
    <source>
        <dbReference type="ARBA" id="ARBA00022763"/>
    </source>
</evidence>
<feature type="region of interest" description="Disordered" evidence="20">
    <location>
        <begin position="1222"/>
        <end position="1242"/>
    </location>
</feature>
<evidence type="ECO:0000256" key="11">
    <source>
        <dbReference type="ARBA" id="ARBA00023204"/>
    </source>
</evidence>
<evidence type="ECO:0000256" key="8">
    <source>
        <dbReference type="ARBA" id="ARBA00022806"/>
    </source>
</evidence>
<dbReference type="EMBL" id="JANPWB010000001">
    <property type="protein sequence ID" value="KAJ1217382.1"/>
    <property type="molecule type" value="Genomic_DNA"/>
</dbReference>
<feature type="region of interest" description="Disordered" evidence="20">
    <location>
        <begin position="872"/>
        <end position="893"/>
    </location>
</feature>
<dbReference type="GO" id="GO:0005634">
    <property type="term" value="C:nucleus"/>
    <property type="evidence" value="ECO:0007669"/>
    <property type="project" value="UniProtKB-SubCell"/>
</dbReference>
<dbReference type="InterPro" id="IPR041677">
    <property type="entry name" value="DNA2/NAM7_AAA_11"/>
</dbReference>
<feature type="region of interest" description="Disordered" evidence="20">
    <location>
        <begin position="77"/>
        <end position="106"/>
    </location>
</feature>
<gene>
    <name evidence="22" type="ORF">NDU88_004976</name>
</gene>
<comment type="subunit">
    <text evidence="16">Interacts with DNA repair protein RAD51; the interaction promotes RAD51 strand exchange activity. Also interacts with DNA repair proteins EXO1 and BRCA1; the interactions are increased following DNA damage induction.</text>
</comment>
<feature type="region of interest" description="Disordered" evidence="20">
    <location>
        <begin position="554"/>
        <end position="583"/>
    </location>
</feature>
<evidence type="ECO:0000256" key="9">
    <source>
        <dbReference type="ARBA" id="ARBA00022833"/>
    </source>
</evidence>
<evidence type="ECO:0000313" key="23">
    <source>
        <dbReference type="Proteomes" id="UP001066276"/>
    </source>
</evidence>
<dbReference type="GO" id="GO:0035861">
    <property type="term" value="C:site of double-strand break"/>
    <property type="evidence" value="ECO:0007669"/>
    <property type="project" value="TreeGrafter"/>
</dbReference>
<dbReference type="Gene3D" id="3.40.50.300">
    <property type="entry name" value="P-loop containing nucleotide triphosphate hydrolases"/>
    <property type="match status" value="2"/>
</dbReference>
<evidence type="ECO:0000256" key="7">
    <source>
        <dbReference type="ARBA" id="ARBA00022801"/>
    </source>
</evidence>
<evidence type="ECO:0000256" key="20">
    <source>
        <dbReference type="SAM" id="MobiDB-lite"/>
    </source>
</evidence>
<dbReference type="Proteomes" id="UP001066276">
    <property type="component" value="Chromosome 1_1"/>
</dbReference>
<evidence type="ECO:0000256" key="13">
    <source>
        <dbReference type="ARBA" id="ARBA00023242"/>
    </source>
</evidence>
<dbReference type="GO" id="GO:0043139">
    <property type="term" value="F:5'-3' DNA helicase activity"/>
    <property type="evidence" value="ECO:0007669"/>
    <property type="project" value="UniProtKB-EC"/>
</dbReference>
<evidence type="ECO:0000256" key="1">
    <source>
        <dbReference type="ARBA" id="ARBA00004123"/>
    </source>
</evidence>
<dbReference type="GO" id="GO:0008270">
    <property type="term" value="F:zinc ion binding"/>
    <property type="evidence" value="ECO:0007669"/>
    <property type="project" value="UniProtKB-KW"/>
</dbReference>
<keyword evidence="23" id="KW-1185">Reference proteome</keyword>
<evidence type="ECO:0000256" key="4">
    <source>
        <dbReference type="ARBA" id="ARBA00022741"/>
    </source>
</evidence>
<keyword evidence="9" id="KW-0862">Zinc</keyword>
<dbReference type="SUPFAM" id="SSF52540">
    <property type="entry name" value="P-loop containing nucleoside triphosphate hydrolases"/>
    <property type="match status" value="1"/>
</dbReference>
<evidence type="ECO:0000256" key="17">
    <source>
        <dbReference type="ARBA" id="ARBA00072540"/>
    </source>
</evidence>
<keyword evidence="13" id="KW-0539">Nucleus</keyword>
<evidence type="ECO:0000256" key="10">
    <source>
        <dbReference type="ARBA" id="ARBA00022840"/>
    </source>
</evidence>
<evidence type="ECO:0000256" key="3">
    <source>
        <dbReference type="ARBA" id="ARBA00022723"/>
    </source>
</evidence>
<dbReference type="GO" id="GO:0016787">
    <property type="term" value="F:hydrolase activity"/>
    <property type="evidence" value="ECO:0007669"/>
    <property type="project" value="UniProtKB-KW"/>
</dbReference>
<dbReference type="PANTHER" id="PTHR28535:SF1">
    <property type="entry name" value="PROTEIN ZGRF1"/>
    <property type="match status" value="1"/>
</dbReference>
<evidence type="ECO:0000256" key="15">
    <source>
        <dbReference type="ARBA" id="ARBA00048954"/>
    </source>
</evidence>
<feature type="compositionally biased region" description="Polar residues" evidence="20">
    <location>
        <begin position="558"/>
        <end position="570"/>
    </location>
</feature>
<keyword evidence="4" id="KW-0547">Nucleotide-binding</keyword>
<dbReference type="Pfam" id="PF13087">
    <property type="entry name" value="AAA_12"/>
    <property type="match status" value="1"/>
</dbReference>
<feature type="compositionally biased region" description="Polar residues" evidence="20">
    <location>
        <begin position="1226"/>
        <end position="1242"/>
    </location>
</feature>
<dbReference type="InterPro" id="IPR052800">
    <property type="entry name" value="DNA_Repair_Helicase_ZGRF1"/>
</dbReference>
<sequence>MTCQEFTVLYTHQKTKKSKVWQDGFLKIASEGNKASLFDDKGQCLESVFLKDRKLCPGDDLESDRYLITVEAQKNLNNASREPSGKPELPSSSKSDLNPISRPTPRLAVGLKRKTMGFLGPRPVPCKDLEHSDVSSSSSAKRPCTALPSQLYHTSPLFAATSGKNMKTNLQEDVGAFVKLPLPTDEGQTMSLSALLSSRHVEEVEEMTVNDQHYNSDVIVATSGHERSEATTMPSRESCRPGGGMGISQNIRSKAQILALLKSKPSMLSTEVRTLDFRGSFSKHQDTTSADLLTPNERKTKANMERECEGGDLIIKSIYSKSKWDVYLHKHPKDAPNNKCTLEDETKHDHLDRMNGNFSGPSAREEFFKHTSEKLLDDNHWQICKDSDMGHEISTSPMGSMAAGNSFNYKHYADNLQPPTETAFESNINLQHETSTYSSSPGFNLEEMCTKECSPDVNMYQNVGNSGILNDRMDRTTDTCSRKYDSGSVCENSQMPRSHSENVSCGSQKPSKKCAGGIVKEQCIISDGFNDTDDEFSEITFNLLDSFDFDNTVEEDSQASSMPTQSSAGTSREEVGKHEDLTIERVPFENGGKKGEQCLPKSFHLAGHLATDSISVSPVIEDIFPYPHSSKTPPESWRNGKDLQASVSLVDYSGSGPATEYLADNTNVIRATSTGDPKDAQGQSVSVDSPLLVDDDCDRTSVCSRRLSKFEELDEAELISISSTSETTPVMSQGPEEVDTLAKSNNYLDGSLANSWENNNIASDNLVVELPVDAKDSLELHQYVNVKPNVACTWLNKLKDVPAFPTTSKLAVERGHDLPGVQENVTSAVVSTRFPDLGNDIGLLRSLGAHSTALESLKHLEEETVGVVTGNSRVESSSDYARGMEGESQTNSVNCPEDILASPCLHIMSPHESSDLEAQPALRVGLYSDETDQNVSCPTKAQITEFSSMYCKPPQWMLTSSNLECDLDLTQWPACDTSKEISPRQHVLLHSPDMNLFLRTNNKGIPTEVHEKHIFNPKALSIDQEDSECFFEPETFEKLEDVGGSIISRLAPRFRLRVPLVTVPAADGQIGITSHPEVDCLDEPYHSLCALESGLHGQPLRHSVSRAVGDAFVEKPKGENLLEQGAAAAPRPSKWVKYQSTAPPCGSSVQERDKVRDTGNISPNCALGAVSTGRRSTSESEHFKIIKDRLGKQHGVHCISKAGILSLNSKRHDAVKQMQPVPGRMVQSSEPGARQDTCTSELSFPSETTVKNSSLPKRQILIPTSFQSPSHYKQVFAAALTEHLNILLFNVAQRFHAALSKADISFYTSAREGKGNGNENFIPFCLHHQPAKLIMVKKEGRNKGRFFFTCDAPKGNQCNFFKWLDEVKSSNAMAGEPKNKVVLCDIKSVGSYIRCQRILLHEECQLLVRKPFDYQRQFGKFRKNMKIDSETTELSKSKLYLKLSKKENASFYSKDDLWVVSKTLNFAPLDTFIASSAFFGPSAISEVELLPLQGYYPSNWPANMIVHALLVCNASSELTALRNIQEHFNPATLPIMPHLLQMSTNKDNVSKVKRRKFVVPAMSLTRTQMGGLLNSEAVLGLAKETVHMFHLNVDQAAALVQIGQMMTYPIAEAEGHIVHPITVLHGVFGAGKSYLLAVVVLFLVQLFEKSEAEDGPRKTPWKLLISSSTNVAVDRVLLGLLELGFDKFIRVGSVRKIAKPILPYSLHAGSGSDNEQLKELLSLMKEDITPAEKVFVRRSIEQHKLGTNKELLGKVRVVGVTCAACPFACLNNLRFPVIVLDECSQITEPASLLPIARFECEKLLLVGDPKQLPPTIQGSDCAHEKGLEQTLFDRLCLMGHKALLLRTQYRCHPSISAVVNDLFYEGNLVDGVTTEDRHPLLDWLPTLCFYNVKGTEQIEQDNSFHNMEEAVFTCKLIQTLIASGIEGSMIGVITLYKSQMLKLCNLLCGAAILCDPLQIKAVQVSTVDAFQGAEKEIVVLSCVRTRQVGFIDSEKRMNVALTRGKRHLLIVGNLACLRKNNLWGRVIHHCEAMNSLFVRQDINSTAL</sequence>
<evidence type="ECO:0000256" key="2">
    <source>
        <dbReference type="ARBA" id="ARBA00022553"/>
    </source>
</evidence>
<dbReference type="Pfam" id="PF10382">
    <property type="entry name" value="ZGRF1-like_N"/>
    <property type="match status" value="1"/>
</dbReference>
<keyword evidence="7" id="KW-0378">Hydrolase</keyword>
<feature type="compositionally biased region" description="Basic and acidic residues" evidence="20">
    <location>
        <begin position="571"/>
        <end position="583"/>
    </location>
</feature>
<evidence type="ECO:0000256" key="16">
    <source>
        <dbReference type="ARBA" id="ARBA00066212"/>
    </source>
</evidence>
<dbReference type="GO" id="GO:0006302">
    <property type="term" value="P:double-strand break repair"/>
    <property type="evidence" value="ECO:0007669"/>
    <property type="project" value="TreeGrafter"/>
</dbReference>
<dbReference type="EC" id="5.6.2.3" evidence="14"/>